<accession>X0XYJ3</accession>
<protein>
    <submittedName>
        <fullName evidence="1">Uncharacterized protein</fullName>
    </submittedName>
</protein>
<gene>
    <name evidence="1" type="ORF">S01H1_64496</name>
</gene>
<dbReference type="EMBL" id="BARS01042517">
    <property type="protein sequence ID" value="GAG29821.1"/>
    <property type="molecule type" value="Genomic_DNA"/>
</dbReference>
<feature type="non-terminal residue" evidence="1">
    <location>
        <position position="67"/>
    </location>
</feature>
<comment type="caution">
    <text evidence="1">The sequence shown here is derived from an EMBL/GenBank/DDBJ whole genome shotgun (WGS) entry which is preliminary data.</text>
</comment>
<name>X0XYJ3_9ZZZZ</name>
<dbReference type="InterPro" id="IPR015421">
    <property type="entry name" value="PyrdxlP-dep_Trfase_major"/>
</dbReference>
<sequence length="67" mass="7372">MSAKLAILGGPPAVTVDAGERWKRPVDEERKAVCDLIDRGYLSGSGSGPPKEFEEEFREFIGCKYVL</sequence>
<dbReference type="Gene3D" id="3.40.640.10">
    <property type="entry name" value="Type I PLP-dependent aspartate aminotransferase-like (Major domain)"/>
    <property type="match status" value="1"/>
</dbReference>
<dbReference type="AlphaFoldDB" id="X0XYJ3"/>
<evidence type="ECO:0000313" key="1">
    <source>
        <dbReference type="EMBL" id="GAG29821.1"/>
    </source>
</evidence>
<proteinExistence type="predicted"/>
<reference evidence="1" key="1">
    <citation type="journal article" date="2014" name="Front. Microbiol.">
        <title>High frequency of phylogenetically diverse reductive dehalogenase-homologous genes in deep subseafloor sedimentary metagenomes.</title>
        <authorList>
            <person name="Kawai M."/>
            <person name="Futagami T."/>
            <person name="Toyoda A."/>
            <person name="Takaki Y."/>
            <person name="Nishi S."/>
            <person name="Hori S."/>
            <person name="Arai W."/>
            <person name="Tsubouchi T."/>
            <person name="Morono Y."/>
            <person name="Uchiyama I."/>
            <person name="Ito T."/>
            <person name="Fujiyama A."/>
            <person name="Inagaki F."/>
            <person name="Takami H."/>
        </authorList>
    </citation>
    <scope>NUCLEOTIDE SEQUENCE</scope>
    <source>
        <strain evidence="1">Expedition CK06-06</strain>
    </source>
</reference>
<organism evidence="1">
    <name type="scientific">marine sediment metagenome</name>
    <dbReference type="NCBI Taxonomy" id="412755"/>
    <lineage>
        <taxon>unclassified sequences</taxon>
        <taxon>metagenomes</taxon>
        <taxon>ecological metagenomes</taxon>
    </lineage>
</organism>